<dbReference type="RefSeq" id="XP_019758942.1">
    <property type="nucleotide sequence ID" value="XM_019903383.2"/>
</dbReference>
<dbReference type="PROSITE" id="PS50001">
    <property type="entry name" value="SH2"/>
    <property type="match status" value="1"/>
</dbReference>
<dbReference type="GeneID" id="109536918"/>
<dbReference type="EnsemblMetazoa" id="XM_019903382.1">
    <property type="protein sequence ID" value="XP_019758941.1"/>
    <property type="gene ID" value="LOC109536918"/>
</dbReference>
<dbReference type="SUPFAM" id="SSF55550">
    <property type="entry name" value="SH2 domain"/>
    <property type="match status" value="1"/>
</dbReference>
<evidence type="ECO:0000256" key="1">
    <source>
        <dbReference type="PROSITE-ProRule" id="PRU00191"/>
    </source>
</evidence>
<dbReference type="PANTHER" id="PTHR14388:SF17">
    <property type="entry name" value="SH2 DOMAIN-CONTAINING PROTEIN"/>
    <property type="match status" value="1"/>
</dbReference>
<reference evidence="5" key="1">
    <citation type="journal article" date="2013" name="Genome Biol.">
        <title>Draft genome of the mountain pine beetle, Dendroctonus ponderosae Hopkins, a major forest pest.</title>
        <authorList>
            <person name="Keeling C.I."/>
            <person name="Yuen M.M."/>
            <person name="Liao N.Y."/>
            <person name="Docking T.R."/>
            <person name="Chan S.K."/>
            <person name="Taylor G.A."/>
            <person name="Palmquist D.L."/>
            <person name="Jackman S.D."/>
            <person name="Nguyen A."/>
            <person name="Li M."/>
            <person name="Henderson H."/>
            <person name="Janes J.K."/>
            <person name="Zhao Y."/>
            <person name="Pandoh P."/>
            <person name="Moore R."/>
            <person name="Sperling F.A."/>
            <person name="Huber D.P."/>
            <person name="Birol I."/>
            <person name="Jones S.J."/>
            <person name="Bohlmann J."/>
        </authorList>
    </citation>
    <scope>NUCLEOTIDE SEQUENCE</scope>
</reference>
<evidence type="ECO:0000256" key="2">
    <source>
        <dbReference type="SAM" id="Coils"/>
    </source>
</evidence>
<dbReference type="EnsemblMetazoa" id="XM_019903381.1">
    <property type="protein sequence ID" value="XP_019758940.1"/>
    <property type="gene ID" value="LOC109536918"/>
</dbReference>
<dbReference type="EnsemblMetazoa" id="XM_019903384.1">
    <property type="protein sequence ID" value="XP_019758943.1"/>
    <property type="gene ID" value="LOC109536918"/>
</dbReference>
<feature type="coiled-coil region" evidence="2">
    <location>
        <begin position="87"/>
        <end position="123"/>
    </location>
</feature>
<feature type="domain" description="SH2" evidence="3">
    <location>
        <begin position="319"/>
        <end position="408"/>
    </location>
</feature>
<dbReference type="InterPro" id="IPR000980">
    <property type="entry name" value="SH2"/>
</dbReference>
<keyword evidence="1" id="KW-0727">SH2 domain</keyword>
<proteinExistence type="predicted"/>
<dbReference type="PRINTS" id="PR00401">
    <property type="entry name" value="SH2DOMAIN"/>
</dbReference>
<evidence type="ECO:0000313" key="5">
    <source>
        <dbReference type="Proteomes" id="UP000019118"/>
    </source>
</evidence>
<dbReference type="InterPro" id="IPR036860">
    <property type="entry name" value="SH2_dom_sf"/>
</dbReference>
<protein>
    <recommendedName>
        <fullName evidence="3">SH2 domain-containing protein</fullName>
    </recommendedName>
</protein>
<dbReference type="EnsemblMetazoa" id="XM_019903383.1">
    <property type="protein sequence ID" value="XP_019758942.1"/>
    <property type="gene ID" value="LOC109536918"/>
</dbReference>
<dbReference type="SMART" id="SM00252">
    <property type="entry name" value="SH2"/>
    <property type="match status" value="1"/>
</dbReference>
<evidence type="ECO:0000313" key="4">
    <source>
        <dbReference type="EnsemblMetazoa" id="XP_019758943.1"/>
    </source>
</evidence>
<keyword evidence="5" id="KW-1185">Reference proteome</keyword>
<dbReference type="GO" id="GO:0005737">
    <property type="term" value="C:cytoplasm"/>
    <property type="evidence" value="ECO:0007669"/>
    <property type="project" value="TreeGrafter"/>
</dbReference>
<dbReference type="RefSeq" id="XP_019758941.1">
    <property type="nucleotide sequence ID" value="XM_019903382.2"/>
</dbReference>
<dbReference type="KEGG" id="dpa:109536918"/>
<keyword evidence="2" id="KW-0175">Coiled coil</keyword>
<dbReference type="Gene3D" id="3.30.505.10">
    <property type="entry name" value="SH2 domain"/>
    <property type="match status" value="1"/>
</dbReference>
<dbReference type="RefSeq" id="XP_019758943.1">
    <property type="nucleotide sequence ID" value="XM_019903384.2"/>
</dbReference>
<sequence>MLQQILRDMYVDPEILAELDEQQKQTLFCKMREEQVRRWKSWNEKLGEESIKPKARTKKKSVSFMKGSDGEPWVWVMGEHEYDKSIEDILNEEAREQARKIAEKEAEQLRKQMEVQLSEYIELSPKIEDLAPSQLDFQDDVDIYCSVDELREKINTKSLQKPPIPKKPAYQLNSYQTKINKFNFVDARDVLNETSLNAQVAQRVALFEKKMDERATEIFKCIRKKQEQAAKEAEEEGRKKDQVWREQERKAKAAELQIREIARRARAEHRLTSDMEIDTSYSTVNIGVPPSRQPVVDWYKNTERAKLAGLENANHAEPWFHGLITRSQAEKLLLDQPYGTFLVRLSEKIWGYAISYRAEEKCKHYLVNASQKYHFCGNNQLEYETLGDLIKYHHIQPLSSGEKLIYPCPRLSSVAIDELLETV</sequence>
<dbReference type="PANTHER" id="PTHR14388">
    <property type="entry name" value="T CELL-SPECIFIC ADAPTER PROTEIN TSAD"/>
    <property type="match status" value="1"/>
</dbReference>
<organism evidence="4 5">
    <name type="scientific">Dendroctonus ponderosae</name>
    <name type="common">Mountain pine beetle</name>
    <dbReference type="NCBI Taxonomy" id="77166"/>
    <lineage>
        <taxon>Eukaryota</taxon>
        <taxon>Metazoa</taxon>
        <taxon>Ecdysozoa</taxon>
        <taxon>Arthropoda</taxon>
        <taxon>Hexapoda</taxon>
        <taxon>Insecta</taxon>
        <taxon>Pterygota</taxon>
        <taxon>Neoptera</taxon>
        <taxon>Endopterygota</taxon>
        <taxon>Coleoptera</taxon>
        <taxon>Polyphaga</taxon>
        <taxon>Cucujiformia</taxon>
        <taxon>Curculionidae</taxon>
        <taxon>Scolytinae</taxon>
        <taxon>Dendroctonus</taxon>
    </lineage>
</organism>
<name>A0AAR5PCZ7_DENPD</name>
<reference evidence="4" key="2">
    <citation type="submission" date="2024-08" db="UniProtKB">
        <authorList>
            <consortium name="EnsemblMetazoa"/>
        </authorList>
    </citation>
    <scope>IDENTIFICATION</scope>
</reference>
<dbReference type="RefSeq" id="XP_019758940.1">
    <property type="nucleotide sequence ID" value="XM_019903381.2"/>
</dbReference>
<dbReference type="RefSeq" id="XP_048520214.1">
    <property type="nucleotide sequence ID" value="XM_048664257.1"/>
</dbReference>
<accession>A0AAR5PCZ7</accession>
<dbReference type="AlphaFoldDB" id="A0AAR5PCZ7"/>
<dbReference type="Pfam" id="PF00017">
    <property type="entry name" value="SH2"/>
    <property type="match status" value="1"/>
</dbReference>
<dbReference type="Proteomes" id="UP000019118">
    <property type="component" value="Unassembled WGS sequence"/>
</dbReference>
<evidence type="ECO:0000259" key="3">
    <source>
        <dbReference type="PROSITE" id="PS50001"/>
    </source>
</evidence>
<dbReference type="EnsemblMetazoa" id="XM_019903385.1">
    <property type="protein sequence ID" value="XP_019758944.1"/>
    <property type="gene ID" value="LOC109536918"/>
</dbReference>